<dbReference type="SUPFAM" id="SSF55781">
    <property type="entry name" value="GAF domain-like"/>
    <property type="match status" value="1"/>
</dbReference>
<dbReference type="Gene3D" id="3.40.50.2300">
    <property type="match status" value="1"/>
</dbReference>
<dbReference type="EMBL" id="JHEG04000001">
    <property type="protein sequence ID" value="KAF3884642.1"/>
    <property type="molecule type" value="Genomic_DNA"/>
</dbReference>
<dbReference type="CDD" id="cd19920">
    <property type="entry name" value="REC_PA4781-like"/>
    <property type="match status" value="1"/>
</dbReference>
<dbReference type="InterPro" id="IPR029016">
    <property type="entry name" value="GAF-like_dom_sf"/>
</dbReference>
<evidence type="ECO:0000256" key="6">
    <source>
        <dbReference type="ARBA" id="ARBA00023012"/>
    </source>
</evidence>
<dbReference type="PANTHER" id="PTHR43547:SF2">
    <property type="entry name" value="HYBRID SIGNAL TRANSDUCTION HISTIDINE KINASE C"/>
    <property type="match status" value="1"/>
</dbReference>
<keyword evidence="3 7" id="KW-0597">Phosphoprotein</keyword>
<reference evidence="11" key="2">
    <citation type="submission" date="2019-11" db="EMBL/GenBank/DDBJ databases">
        <title>Improved Assembly of Tolypothrix boutellei genome.</title>
        <authorList>
            <person name="Sarangi A.N."/>
            <person name="Mukherjee M."/>
            <person name="Ghosh S."/>
            <person name="Singh D."/>
            <person name="Das A."/>
            <person name="Kant S."/>
            <person name="Prusty A."/>
            <person name="Tripathy S."/>
        </authorList>
    </citation>
    <scope>NUCLEOTIDE SEQUENCE</scope>
    <source>
        <strain evidence="11">VB521301</strain>
    </source>
</reference>
<dbReference type="PRINTS" id="PR00344">
    <property type="entry name" value="BCTRLSENSOR"/>
</dbReference>
<keyword evidence="6" id="KW-0902">Two-component regulatory system</keyword>
<dbReference type="SMART" id="SM00448">
    <property type="entry name" value="REC"/>
    <property type="match status" value="1"/>
</dbReference>
<dbReference type="SUPFAM" id="SSF47384">
    <property type="entry name" value="Homodimeric domain of signal transducing histidine kinase"/>
    <property type="match status" value="1"/>
</dbReference>
<dbReference type="InterPro" id="IPR011006">
    <property type="entry name" value="CheY-like_superfamily"/>
</dbReference>
<feature type="domain" description="Response regulatory" evidence="10">
    <location>
        <begin position="12"/>
        <end position="128"/>
    </location>
</feature>
<dbReference type="InterPro" id="IPR036890">
    <property type="entry name" value="HATPase_C_sf"/>
</dbReference>
<dbReference type="InterPro" id="IPR001789">
    <property type="entry name" value="Sig_transdc_resp-reg_receiver"/>
</dbReference>
<sequence length="620" mass="71069">MITLLKPASQTKILLIDDAPDNLRLLAKMLELRGYIVRKSLNGRMALQSVQKDPPDLILLDINMPEMNGYEVCQQLKFLEKTRQIPIIFISALAQIEDKIRAFELGGQDYITKPFQELEVLARIRNQLLIQQQQQLLIQQNQQLEQDLQERQRAEAQIKQLNLDLERRVQLRTLELQQSLNFEATLKRISDKVRDSLEGHQILQSAVEELAITLEAKCCDAAFYTRERQSSIIRYQYVAPGELVSQGQLLYMTDAPEIYNQLQQQKCYLAFCQVQSIPIRNQSAILACPIFDDRVKETGILGDLWLFKETDSCFTEIEIHLVQQVANQCAVALRQAYLYEAAQAQVRELQRVNQLKDNFLNTITHELRSPIANMKMIIQLLTNLNEQGHDLTREISSTPLSRNQVVQYLALLQQECDRELKLIDDILNLQHLEAGTYPEQLTKINLQNWVQHIIEPFQTQFQNQQQNFEMTLAPDITIVQIDSLSLSHIITELLTNARKYTPPGEKISLAVAIKKDTPNSDKISAIPERQSSFLQLVVTNTGVEIAPEEFPRIFDTFYRIPSYNLWKQSGTGLGLALVKKLVDQMNGTIRIESGSNQTCFIVEIAIALTNSVRETESTHK</sequence>
<dbReference type="InterPro" id="IPR005467">
    <property type="entry name" value="His_kinase_dom"/>
</dbReference>
<dbReference type="PROSITE" id="PS50110">
    <property type="entry name" value="RESPONSE_REGULATORY"/>
    <property type="match status" value="1"/>
</dbReference>
<name>A0A8S9SZ87_9CYAN</name>
<evidence type="ECO:0000256" key="1">
    <source>
        <dbReference type="ARBA" id="ARBA00000085"/>
    </source>
</evidence>
<dbReference type="InterPro" id="IPR036097">
    <property type="entry name" value="HisK_dim/P_sf"/>
</dbReference>
<dbReference type="InterPro" id="IPR004358">
    <property type="entry name" value="Sig_transdc_His_kin-like_C"/>
</dbReference>
<reference evidence="11" key="1">
    <citation type="journal article" date="2015" name="Genome Announc.">
        <title>Draft Genome Sequence of Tolypothrix boutellei Strain VB521301.</title>
        <authorList>
            <person name="Chandrababunaidu M.M."/>
            <person name="Singh D."/>
            <person name="Sen D."/>
            <person name="Bhan S."/>
            <person name="Das S."/>
            <person name="Gupta A."/>
            <person name="Adhikary S.P."/>
            <person name="Tripathy S."/>
        </authorList>
    </citation>
    <scope>NUCLEOTIDE SEQUENCE</scope>
    <source>
        <strain evidence="11">VB521301</strain>
    </source>
</reference>
<dbReference type="SMART" id="SM00388">
    <property type="entry name" value="HisKA"/>
    <property type="match status" value="1"/>
</dbReference>
<comment type="caution">
    <text evidence="11">The sequence shown here is derived from an EMBL/GenBank/DDBJ whole genome shotgun (WGS) entry which is preliminary data.</text>
</comment>
<evidence type="ECO:0000313" key="12">
    <source>
        <dbReference type="Proteomes" id="UP000029738"/>
    </source>
</evidence>
<dbReference type="InterPro" id="IPR003018">
    <property type="entry name" value="GAF"/>
</dbReference>
<dbReference type="Pfam" id="PF02518">
    <property type="entry name" value="HATPase_c"/>
    <property type="match status" value="1"/>
</dbReference>
<dbReference type="GO" id="GO:0000155">
    <property type="term" value="F:phosphorelay sensor kinase activity"/>
    <property type="evidence" value="ECO:0007669"/>
    <property type="project" value="InterPro"/>
</dbReference>
<evidence type="ECO:0000259" key="9">
    <source>
        <dbReference type="PROSITE" id="PS50109"/>
    </source>
</evidence>
<accession>A0A8S9SZ87</accession>
<dbReference type="AlphaFoldDB" id="A0A8S9SZ87"/>
<keyword evidence="12" id="KW-1185">Reference proteome</keyword>
<dbReference type="SMART" id="SM00387">
    <property type="entry name" value="HATPase_c"/>
    <property type="match status" value="1"/>
</dbReference>
<dbReference type="PROSITE" id="PS50109">
    <property type="entry name" value="HIS_KIN"/>
    <property type="match status" value="1"/>
</dbReference>
<dbReference type="SUPFAM" id="SSF52172">
    <property type="entry name" value="CheY-like"/>
    <property type="match status" value="1"/>
</dbReference>
<feature type="coiled-coil region" evidence="8">
    <location>
        <begin position="130"/>
        <end position="171"/>
    </location>
</feature>
<dbReference type="InterPro" id="IPR003594">
    <property type="entry name" value="HATPase_dom"/>
</dbReference>
<evidence type="ECO:0000256" key="8">
    <source>
        <dbReference type="SAM" id="Coils"/>
    </source>
</evidence>
<evidence type="ECO:0000256" key="3">
    <source>
        <dbReference type="ARBA" id="ARBA00022553"/>
    </source>
</evidence>
<dbReference type="InterPro" id="IPR003661">
    <property type="entry name" value="HisK_dim/P_dom"/>
</dbReference>
<dbReference type="Gene3D" id="1.10.287.130">
    <property type="match status" value="1"/>
</dbReference>
<comment type="catalytic activity">
    <reaction evidence="1">
        <text>ATP + protein L-histidine = ADP + protein N-phospho-L-histidine.</text>
        <dbReference type="EC" id="2.7.13.3"/>
    </reaction>
</comment>
<dbReference type="CDD" id="cd00082">
    <property type="entry name" value="HisKA"/>
    <property type="match status" value="1"/>
</dbReference>
<organism evidence="11 12">
    <name type="scientific">Tolypothrix bouteillei VB521301</name>
    <dbReference type="NCBI Taxonomy" id="1479485"/>
    <lineage>
        <taxon>Bacteria</taxon>
        <taxon>Bacillati</taxon>
        <taxon>Cyanobacteriota</taxon>
        <taxon>Cyanophyceae</taxon>
        <taxon>Nostocales</taxon>
        <taxon>Tolypothrichaceae</taxon>
        <taxon>Tolypothrix</taxon>
    </lineage>
</organism>
<dbReference type="Pfam" id="PF00512">
    <property type="entry name" value="HisKA"/>
    <property type="match status" value="1"/>
</dbReference>
<evidence type="ECO:0000256" key="7">
    <source>
        <dbReference type="PROSITE-ProRule" id="PRU00169"/>
    </source>
</evidence>
<evidence type="ECO:0000259" key="10">
    <source>
        <dbReference type="PROSITE" id="PS50110"/>
    </source>
</evidence>
<gene>
    <name evidence="11" type="ORF">DA73_0400003480</name>
</gene>
<dbReference type="RefSeq" id="WP_167844616.1">
    <property type="nucleotide sequence ID" value="NZ_JHEG04000001.1"/>
</dbReference>
<dbReference type="PANTHER" id="PTHR43547">
    <property type="entry name" value="TWO-COMPONENT HISTIDINE KINASE"/>
    <property type="match status" value="1"/>
</dbReference>
<keyword evidence="8" id="KW-0175">Coiled coil</keyword>
<protein>
    <recommendedName>
        <fullName evidence="2">histidine kinase</fullName>
        <ecNumber evidence="2">2.7.13.3</ecNumber>
    </recommendedName>
</protein>
<dbReference type="SUPFAM" id="SSF55874">
    <property type="entry name" value="ATPase domain of HSP90 chaperone/DNA topoisomerase II/histidine kinase"/>
    <property type="match status" value="1"/>
</dbReference>
<dbReference type="SMART" id="SM00065">
    <property type="entry name" value="GAF"/>
    <property type="match status" value="1"/>
</dbReference>
<dbReference type="Gene3D" id="3.30.565.10">
    <property type="entry name" value="Histidine kinase-like ATPase, C-terminal domain"/>
    <property type="match status" value="1"/>
</dbReference>
<feature type="domain" description="Histidine kinase" evidence="9">
    <location>
        <begin position="362"/>
        <end position="608"/>
    </location>
</feature>
<evidence type="ECO:0000313" key="11">
    <source>
        <dbReference type="EMBL" id="KAF3884642.1"/>
    </source>
</evidence>
<dbReference type="Pfam" id="PF01590">
    <property type="entry name" value="GAF"/>
    <property type="match status" value="1"/>
</dbReference>
<evidence type="ECO:0000256" key="2">
    <source>
        <dbReference type="ARBA" id="ARBA00012438"/>
    </source>
</evidence>
<dbReference type="Proteomes" id="UP000029738">
    <property type="component" value="Unassembled WGS sequence"/>
</dbReference>
<dbReference type="Pfam" id="PF00072">
    <property type="entry name" value="Response_reg"/>
    <property type="match status" value="1"/>
</dbReference>
<keyword evidence="5" id="KW-0418">Kinase</keyword>
<evidence type="ECO:0000256" key="4">
    <source>
        <dbReference type="ARBA" id="ARBA00022679"/>
    </source>
</evidence>
<dbReference type="Gene3D" id="3.30.450.40">
    <property type="match status" value="1"/>
</dbReference>
<keyword evidence="4" id="KW-0808">Transferase</keyword>
<dbReference type="EC" id="2.7.13.3" evidence="2"/>
<proteinExistence type="predicted"/>
<evidence type="ECO:0000256" key="5">
    <source>
        <dbReference type="ARBA" id="ARBA00022777"/>
    </source>
</evidence>
<feature type="modified residue" description="4-aspartylphosphate" evidence="7">
    <location>
        <position position="61"/>
    </location>
</feature>